<evidence type="ECO:0000256" key="3">
    <source>
        <dbReference type="ARBA" id="ARBA00022692"/>
    </source>
</evidence>
<dbReference type="EMBL" id="FODN01000009">
    <property type="protein sequence ID" value="SEO62965.1"/>
    <property type="molecule type" value="Genomic_DNA"/>
</dbReference>
<feature type="transmembrane region" description="Helical" evidence="6">
    <location>
        <begin position="309"/>
        <end position="332"/>
    </location>
</feature>
<keyword evidence="2" id="KW-1003">Cell membrane</keyword>
<protein>
    <submittedName>
        <fullName evidence="7">Membrane protein involved in the export of O-antigen and teichoic acid</fullName>
    </submittedName>
</protein>
<dbReference type="InterPro" id="IPR050833">
    <property type="entry name" value="Poly_Biosynth_Transport"/>
</dbReference>
<evidence type="ECO:0000256" key="4">
    <source>
        <dbReference type="ARBA" id="ARBA00022989"/>
    </source>
</evidence>
<evidence type="ECO:0000313" key="8">
    <source>
        <dbReference type="Proteomes" id="UP000198657"/>
    </source>
</evidence>
<dbReference type="Proteomes" id="UP000198657">
    <property type="component" value="Unassembled WGS sequence"/>
</dbReference>
<feature type="transmembrane region" description="Helical" evidence="6">
    <location>
        <begin position="84"/>
        <end position="106"/>
    </location>
</feature>
<comment type="subcellular location">
    <subcellularLocation>
        <location evidence="1">Cell membrane</location>
        <topology evidence="1">Multi-pass membrane protein</topology>
    </subcellularLocation>
</comment>
<accession>A0A1H8R925</accession>
<feature type="transmembrane region" description="Helical" evidence="6">
    <location>
        <begin position="379"/>
        <end position="402"/>
    </location>
</feature>
<proteinExistence type="predicted"/>
<name>A0A1H8R925_9FLAO</name>
<dbReference type="RefSeq" id="WP_091173828.1">
    <property type="nucleotide sequence ID" value="NZ_CBCSFM010000008.1"/>
</dbReference>
<gene>
    <name evidence="7" type="ORF">SAMN04487942_3270</name>
</gene>
<dbReference type="STRING" id="604089.SAMN04487942_3270"/>
<reference evidence="8" key="1">
    <citation type="submission" date="2016-10" db="EMBL/GenBank/DDBJ databases">
        <authorList>
            <person name="Varghese N."/>
            <person name="Submissions S."/>
        </authorList>
    </citation>
    <scope>NUCLEOTIDE SEQUENCE [LARGE SCALE GENOMIC DNA]</scope>
    <source>
        <strain evidence="8">CGMCC 1.8704</strain>
    </source>
</reference>
<evidence type="ECO:0000313" key="7">
    <source>
        <dbReference type="EMBL" id="SEO62965.1"/>
    </source>
</evidence>
<feature type="transmembrane region" description="Helical" evidence="6">
    <location>
        <begin position="12"/>
        <end position="35"/>
    </location>
</feature>
<keyword evidence="3 6" id="KW-0812">Transmembrane</keyword>
<feature type="transmembrane region" description="Helical" evidence="6">
    <location>
        <begin position="228"/>
        <end position="248"/>
    </location>
</feature>
<keyword evidence="8" id="KW-1185">Reference proteome</keyword>
<dbReference type="OrthoDB" id="752006at2"/>
<keyword evidence="4 6" id="KW-1133">Transmembrane helix</keyword>
<evidence type="ECO:0000256" key="1">
    <source>
        <dbReference type="ARBA" id="ARBA00004651"/>
    </source>
</evidence>
<feature type="transmembrane region" description="Helical" evidence="6">
    <location>
        <begin position="158"/>
        <end position="179"/>
    </location>
</feature>
<evidence type="ECO:0000256" key="5">
    <source>
        <dbReference type="ARBA" id="ARBA00023136"/>
    </source>
</evidence>
<keyword evidence="5 6" id="KW-0472">Membrane</keyword>
<dbReference type="GO" id="GO:0005886">
    <property type="term" value="C:plasma membrane"/>
    <property type="evidence" value="ECO:0007669"/>
    <property type="project" value="UniProtKB-SubCell"/>
</dbReference>
<feature type="transmembrane region" description="Helical" evidence="6">
    <location>
        <begin position="472"/>
        <end position="493"/>
    </location>
</feature>
<dbReference type="PANTHER" id="PTHR30250">
    <property type="entry name" value="PST FAMILY PREDICTED COLANIC ACID TRANSPORTER"/>
    <property type="match status" value="1"/>
</dbReference>
<dbReference type="AlphaFoldDB" id="A0A1H8R925"/>
<feature type="transmembrane region" description="Helical" evidence="6">
    <location>
        <begin position="185"/>
        <end position="207"/>
    </location>
</feature>
<dbReference type="PANTHER" id="PTHR30250:SF11">
    <property type="entry name" value="O-ANTIGEN TRANSPORTER-RELATED"/>
    <property type="match status" value="1"/>
</dbReference>
<feature type="transmembrane region" description="Helical" evidence="6">
    <location>
        <begin position="344"/>
        <end position="367"/>
    </location>
</feature>
<evidence type="ECO:0000256" key="2">
    <source>
        <dbReference type="ARBA" id="ARBA00022475"/>
    </source>
</evidence>
<organism evidence="7 8">
    <name type="scientific">Flavobacterium sinopsychrotolerans</name>
    <dbReference type="NCBI Taxonomy" id="604089"/>
    <lineage>
        <taxon>Bacteria</taxon>
        <taxon>Pseudomonadati</taxon>
        <taxon>Bacteroidota</taxon>
        <taxon>Flavobacteriia</taxon>
        <taxon>Flavobacteriales</taxon>
        <taxon>Flavobacteriaceae</taxon>
        <taxon>Flavobacterium</taxon>
    </lineage>
</organism>
<feature type="transmembrane region" description="Helical" evidence="6">
    <location>
        <begin position="41"/>
        <end position="63"/>
    </location>
</feature>
<feature type="transmembrane region" description="Helical" evidence="6">
    <location>
        <begin position="408"/>
        <end position="429"/>
    </location>
</feature>
<evidence type="ECO:0000256" key="6">
    <source>
        <dbReference type="SAM" id="Phobius"/>
    </source>
</evidence>
<feature type="transmembrane region" description="Helical" evidence="6">
    <location>
        <begin position="441"/>
        <end position="460"/>
    </location>
</feature>
<feature type="transmembrane region" description="Helical" evidence="6">
    <location>
        <begin position="268"/>
        <end position="288"/>
    </location>
</feature>
<feature type="transmembrane region" description="Helical" evidence="6">
    <location>
        <begin position="126"/>
        <end position="146"/>
    </location>
</feature>
<sequence length="512" mass="58668">MQQSYTKNYLKIYLWQGVSLVLNFLSMFVVIPYLTSDPITYGIYSVCISFSIFLSYADLGFMGAGQKYAAEYFAKGDKVEEVKVIGFTNFILLIFLLLFSIVFFVLSQQPELLVKGIETANQEYVASSLILILAIFTPTTLLQRLLQMIFGIRMEDFIVQRANIIGSVFKILSVLWFFRAGKYDIVGYFLFTQIINFIAALITLLIARKRYNYNFRDLFRSIYFNKAVFEKTKGLAFASLFITISWILYYELDSIAIGKFLGANQVAIYAIGLTVITFFRSILGILFSPFNVRFNHFIGIGDETALKSFYIQIVTILAPVVVFPIISIAILAQPIILTWVGEEYIASVAIIQFLVFCNIFAFFTYPTNFMLVAKEKQKTLYLVNTLMPFVFWSGIAVSIGVWGVKSFAVFKLVTFVLSAIILYRLMISYLKLNLMNSLKKIFVPMLLPIFFLISVLFTIRDFLPKEKSKINLLIVAIAAGFFIVITFIIQYFSSENWRNQVKKILKLKINEN</sequence>